<dbReference type="GO" id="GO:0033592">
    <property type="term" value="F:RNA strand annealing activity"/>
    <property type="evidence" value="ECO:0007669"/>
    <property type="project" value="TreeGrafter"/>
</dbReference>
<organism evidence="8 9">
    <name type="scientific">Priestia veravalensis</name>
    <dbReference type="NCBI Taxonomy" id="1414648"/>
    <lineage>
        <taxon>Bacteria</taxon>
        <taxon>Bacillati</taxon>
        <taxon>Bacillota</taxon>
        <taxon>Bacilli</taxon>
        <taxon>Bacillales</taxon>
        <taxon>Bacillaceae</taxon>
        <taxon>Priestia</taxon>
    </lineage>
</organism>
<dbReference type="InterPro" id="IPR027417">
    <property type="entry name" value="P-loop_NTPase"/>
</dbReference>
<dbReference type="Pfam" id="PF00271">
    <property type="entry name" value="Helicase_C"/>
    <property type="match status" value="1"/>
</dbReference>
<evidence type="ECO:0000256" key="1">
    <source>
        <dbReference type="ARBA" id="ARBA00022741"/>
    </source>
</evidence>
<dbReference type="InterPro" id="IPR050547">
    <property type="entry name" value="DEAD_box_RNA_helicases"/>
</dbReference>
<evidence type="ECO:0000259" key="6">
    <source>
        <dbReference type="PROSITE" id="PS51192"/>
    </source>
</evidence>
<feature type="region of interest" description="Disordered" evidence="5">
    <location>
        <begin position="376"/>
        <end position="403"/>
    </location>
</feature>
<dbReference type="InterPro" id="IPR044742">
    <property type="entry name" value="DEAD/DEAH_RhlB"/>
</dbReference>
<keyword evidence="1" id="KW-0547">Nucleotide-binding</keyword>
<dbReference type="InterPro" id="IPR001650">
    <property type="entry name" value="Helicase_C-like"/>
</dbReference>
<dbReference type="RefSeq" id="WP_062687293.1">
    <property type="nucleotide sequence ID" value="NZ_KQ758700.1"/>
</dbReference>
<evidence type="ECO:0000256" key="4">
    <source>
        <dbReference type="ARBA" id="ARBA00022840"/>
    </source>
</evidence>
<evidence type="ECO:0000313" key="8">
    <source>
        <dbReference type="EMBL" id="KSU86433.1"/>
    </source>
</evidence>
<dbReference type="GO" id="GO:0005840">
    <property type="term" value="C:ribosome"/>
    <property type="evidence" value="ECO:0007669"/>
    <property type="project" value="TreeGrafter"/>
</dbReference>
<evidence type="ECO:0000256" key="2">
    <source>
        <dbReference type="ARBA" id="ARBA00022801"/>
    </source>
</evidence>
<dbReference type="GO" id="GO:0003724">
    <property type="term" value="F:RNA helicase activity"/>
    <property type="evidence" value="ECO:0007669"/>
    <property type="project" value="TreeGrafter"/>
</dbReference>
<name>A0A0V8JHC2_9BACI</name>
<keyword evidence="9" id="KW-1185">Reference proteome</keyword>
<evidence type="ECO:0000313" key="9">
    <source>
        <dbReference type="Proteomes" id="UP000053681"/>
    </source>
</evidence>
<dbReference type="GO" id="GO:0005829">
    <property type="term" value="C:cytosol"/>
    <property type="evidence" value="ECO:0007669"/>
    <property type="project" value="TreeGrafter"/>
</dbReference>
<dbReference type="CDD" id="cd18787">
    <property type="entry name" value="SF2_C_DEAD"/>
    <property type="match status" value="1"/>
</dbReference>
<feature type="compositionally biased region" description="Basic residues" evidence="5">
    <location>
        <begin position="386"/>
        <end position="403"/>
    </location>
</feature>
<dbReference type="PROSITE" id="PS51192">
    <property type="entry name" value="HELICASE_ATP_BIND_1"/>
    <property type="match status" value="1"/>
</dbReference>
<gene>
    <name evidence="8" type="ORF">AS180_18640</name>
</gene>
<dbReference type="CDD" id="cd00268">
    <property type="entry name" value="DEADc"/>
    <property type="match status" value="1"/>
</dbReference>
<reference evidence="8 9" key="1">
    <citation type="submission" date="2015-11" db="EMBL/GenBank/DDBJ databases">
        <title>Bacillus caseinolyticus sp nov.</title>
        <authorList>
            <person name="Dastager S.G."/>
            <person name="Mawlankar R."/>
        </authorList>
    </citation>
    <scope>NUCLEOTIDE SEQUENCE [LARGE SCALE GENOMIC DNA]</scope>
    <source>
        <strain evidence="8 9">SGD-V-76</strain>
    </source>
</reference>
<dbReference type="SMART" id="SM00487">
    <property type="entry name" value="DEXDc"/>
    <property type="match status" value="1"/>
</dbReference>
<dbReference type="EMBL" id="LNQP01000085">
    <property type="protein sequence ID" value="KSU86433.1"/>
    <property type="molecule type" value="Genomic_DNA"/>
</dbReference>
<feature type="compositionally biased region" description="Basic and acidic residues" evidence="5">
    <location>
        <begin position="376"/>
        <end position="385"/>
    </location>
</feature>
<proteinExistence type="predicted"/>
<dbReference type="GO" id="GO:0016787">
    <property type="term" value="F:hydrolase activity"/>
    <property type="evidence" value="ECO:0007669"/>
    <property type="project" value="UniProtKB-KW"/>
</dbReference>
<dbReference type="GO" id="GO:0009409">
    <property type="term" value="P:response to cold"/>
    <property type="evidence" value="ECO:0007669"/>
    <property type="project" value="TreeGrafter"/>
</dbReference>
<dbReference type="SMART" id="SM00490">
    <property type="entry name" value="HELICc"/>
    <property type="match status" value="1"/>
</dbReference>
<dbReference type="PANTHER" id="PTHR47963:SF7">
    <property type="entry name" value="ATP-DEPENDENT RNA HELICASE YFML-RELATED"/>
    <property type="match status" value="1"/>
</dbReference>
<dbReference type="Proteomes" id="UP000053681">
    <property type="component" value="Unassembled WGS sequence"/>
</dbReference>
<evidence type="ECO:0000259" key="7">
    <source>
        <dbReference type="PROSITE" id="PS51194"/>
    </source>
</evidence>
<dbReference type="AlphaFoldDB" id="A0A0V8JHC2"/>
<keyword evidence="2" id="KW-0378">Hydrolase</keyword>
<sequence length="403" mass="45542">MSQFIEQLQPFLQEAWKKAGFEQAMAIQTKAIPEILNKRDVMGESPTGTGKTLAYLLPILHDLKPGPSHIQAVILASSHELVMQIHGEIQTWGQGSGISSAALIGGANIKRQVEKLKKRPNLIVGTPGRIQELIKMKKVKMHEVKTIVIDEADQLFVPEHIQTVQGIVKMAPSDRQLLVFSATLSQHTQTLAQELMNDPLFVQVTRDELPAPKVEHMYIVSEGRDKVEVLRKLAHQGPMKALAFFKGIETLSIFEEKLKFKKLNVESLHSETRKLDRSKVLTSFRKGEFPILLATDVAARGLDIKELSHVIHVDIPQSVEQYVHRSGRTGRSGAEGTVISLVTEREERELKQIARELKIKLVKKELYMGEIVAEGTKQEKRESYKPRKKTNKKTYQHKQTKKK</sequence>
<evidence type="ECO:0000256" key="5">
    <source>
        <dbReference type="SAM" id="MobiDB-lite"/>
    </source>
</evidence>
<accession>A0A0V8JHC2</accession>
<dbReference type="InterPro" id="IPR011545">
    <property type="entry name" value="DEAD/DEAH_box_helicase_dom"/>
</dbReference>
<evidence type="ECO:0000256" key="3">
    <source>
        <dbReference type="ARBA" id="ARBA00022806"/>
    </source>
</evidence>
<dbReference type="SUPFAM" id="SSF52540">
    <property type="entry name" value="P-loop containing nucleoside triphosphate hydrolases"/>
    <property type="match status" value="1"/>
</dbReference>
<dbReference type="Pfam" id="PF00270">
    <property type="entry name" value="DEAD"/>
    <property type="match status" value="1"/>
</dbReference>
<dbReference type="PANTHER" id="PTHR47963">
    <property type="entry name" value="DEAD-BOX ATP-DEPENDENT RNA HELICASE 47, MITOCHONDRIAL"/>
    <property type="match status" value="1"/>
</dbReference>
<dbReference type="GO" id="GO:0005524">
    <property type="term" value="F:ATP binding"/>
    <property type="evidence" value="ECO:0007669"/>
    <property type="project" value="UniProtKB-KW"/>
</dbReference>
<keyword evidence="3 8" id="KW-0347">Helicase</keyword>
<feature type="domain" description="Helicase C-terminal" evidence="7">
    <location>
        <begin position="225"/>
        <end position="372"/>
    </location>
</feature>
<dbReference type="InterPro" id="IPR014001">
    <property type="entry name" value="Helicase_ATP-bd"/>
</dbReference>
<protein>
    <submittedName>
        <fullName evidence="8">RNA helicase</fullName>
    </submittedName>
</protein>
<comment type="caution">
    <text evidence="8">The sequence shown here is derived from an EMBL/GenBank/DDBJ whole genome shotgun (WGS) entry which is preliminary data.</text>
</comment>
<feature type="domain" description="Helicase ATP-binding" evidence="6">
    <location>
        <begin position="32"/>
        <end position="202"/>
    </location>
</feature>
<dbReference type="Gene3D" id="3.40.50.300">
    <property type="entry name" value="P-loop containing nucleotide triphosphate hydrolases"/>
    <property type="match status" value="2"/>
</dbReference>
<keyword evidence="4" id="KW-0067">ATP-binding</keyword>
<dbReference type="PROSITE" id="PS51194">
    <property type="entry name" value="HELICASE_CTER"/>
    <property type="match status" value="1"/>
</dbReference>